<accession>A0A8J7UT12</accession>
<sequence length="479" mass="53582">MTQKTGQASGGRALGLDALRGLAILTMVLSGIIPFGELPAWMYHAQLPPPDHGFDPEVRGITWVDLVFPFFLFSMGVAIPLAFTKRMEAGGQYLNMLKKVAERGFLLGFFAIYLHHVRPFVLEPSDPDPWVWWAALAGGALLFPIYTRLPKTWSPKVQWGIRLAGFAGAIALLAVLRYPDGSGFSLHRSDIILIVLTNMAVFTSLIWLATPKRQDLRLGVLVLLAACMLSAEESGWIAALWDSSPVPWLFQFDYLKYLFILIPGTMVGDRLVYSMKHGLPEPSQTDGLRNNFRYWILSVSGIVLMVVLLAGLLGRYVFPTVVVSALILAGGLMLVWKQQNENDSLFRSLLVWGAFWLMLGLLLESFEGGIRKDHATFSYFFVTTGIAIWVMVSLMIWIDVFRGTRLFSLLVQNGQNPMIAYAGMQNFVLPVLTLTGIHEFLVSATEHDPWLGVLRAVAYTVLLAVIVSWLTRKRVFWRS</sequence>
<dbReference type="EMBL" id="JAFIDN010000003">
    <property type="protein sequence ID" value="MBP3192141.1"/>
    <property type="molecule type" value="Genomic_DNA"/>
</dbReference>
<feature type="transmembrane region" description="Helical" evidence="1">
    <location>
        <begin position="216"/>
        <end position="239"/>
    </location>
</feature>
<dbReference type="PANTHER" id="PTHR31061">
    <property type="entry name" value="LD22376P"/>
    <property type="match status" value="1"/>
</dbReference>
<feature type="transmembrane region" description="Helical" evidence="1">
    <location>
        <begin position="130"/>
        <end position="147"/>
    </location>
</feature>
<feature type="transmembrane region" description="Helical" evidence="1">
    <location>
        <begin position="348"/>
        <end position="366"/>
    </location>
</feature>
<proteinExistence type="predicted"/>
<feature type="transmembrane region" description="Helical" evidence="1">
    <location>
        <begin position="191"/>
        <end position="209"/>
    </location>
</feature>
<protein>
    <submittedName>
        <fullName evidence="3">DUF5009 domain-containing protein</fullName>
    </submittedName>
</protein>
<dbReference type="Proteomes" id="UP000673975">
    <property type="component" value="Unassembled WGS sequence"/>
</dbReference>
<gene>
    <name evidence="3" type="ORF">NATSA_05645</name>
</gene>
<evidence type="ECO:0000313" key="3">
    <source>
        <dbReference type="EMBL" id="MBP3192141.1"/>
    </source>
</evidence>
<feature type="transmembrane region" description="Helical" evidence="1">
    <location>
        <begin position="316"/>
        <end position="336"/>
    </location>
</feature>
<feature type="domain" description="DUF5009" evidence="2">
    <location>
        <begin position="12"/>
        <end position="270"/>
    </location>
</feature>
<feature type="transmembrane region" description="Helical" evidence="1">
    <location>
        <begin position="100"/>
        <end position="118"/>
    </location>
</feature>
<feature type="transmembrane region" description="Helical" evidence="1">
    <location>
        <begin position="61"/>
        <end position="79"/>
    </location>
</feature>
<comment type="caution">
    <text evidence="3">The sequence shown here is derived from an EMBL/GenBank/DDBJ whole genome shotgun (WGS) entry which is preliminary data.</text>
</comment>
<evidence type="ECO:0000256" key="1">
    <source>
        <dbReference type="SAM" id="Phobius"/>
    </source>
</evidence>
<evidence type="ECO:0000259" key="2">
    <source>
        <dbReference type="Pfam" id="PF16401"/>
    </source>
</evidence>
<feature type="transmembrane region" description="Helical" evidence="1">
    <location>
        <begin position="21"/>
        <end position="41"/>
    </location>
</feature>
<name>A0A8J7UT12_9BACT</name>
<evidence type="ECO:0000313" key="4">
    <source>
        <dbReference type="Proteomes" id="UP000673975"/>
    </source>
</evidence>
<dbReference type="AlphaFoldDB" id="A0A8J7UT12"/>
<dbReference type="RefSeq" id="WP_210511036.1">
    <property type="nucleotide sequence ID" value="NZ_JAFIDN010000003.1"/>
</dbReference>
<dbReference type="Pfam" id="PF16401">
    <property type="entry name" value="DUF5009"/>
    <property type="match status" value="1"/>
</dbReference>
<feature type="transmembrane region" description="Helical" evidence="1">
    <location>
        <begin position="254"/>
        <end position="273"/>
    </location>
</feature>
<keyword evidence="1" id="KW-0472">Membrane</keyword>
<feature type="transmembrane region" description="Helical" evidence="1">
    <location>
        <begin position="450"/>
        <end position="470"/>
    </location>
</feature>
<feature type="transmembrane region" description="Helical" evidence="1">
    <location>
        <begin position="378"/>
        <end position="398"/>
    </location>
</feature>
<keyword evidence="1" id="KW-1133">Transmembrane helix</keyword>
<dbReference type="PANTHER" id="PTHR31061:SF24">
    <property type="entry name" value="LD22376P"/>
    <property type="match status" value="1"/>
</dbReference>
<dbReference type="InterPro" id="IPR032176">
    <property type="entry name" value="DUF5009"/>
</dbReference>
<keyword evidence="4" id="KW-1185">Reference proteome</keyword>
<keyword evidence="1" id="KW-0812">Transmembrane</keyword>
<feature type="transmembrane region" description="Helical" evidence="1">
    <location>
        <begin position="159"/>
        <end position="179"/>
    </location>
</feature>
<feature type="transmembrane region" description="Helical" evidence="1">
    <location>
        <begin position="419"/>
        <end position="438"/>
    </location>
</feature>
<organism evidence="3 4">
    <name type="scientific">Natronogracilivirga saccharolytica</name>
    <dbReference type="NCBI Taxonomy" id="2812953"/>
    <lineage>
        <taxon>Bacteria</taxon>
        <taxon>Pseudomonadati</taxon>
        <taxon>Balneolota</taxon>
        <taxon>Balneolia</taxon>
        <taxon>Balneolales</taxon>
        <taxon>Cyclonatronaceae</taxon>
        <taxon>Natronogracilivirga</taxon>
    </lineage>
</organism>
<feature type="transmembrane region" description="Helical" evidence="1">
    <location>
        <begin position="294"/>
        <end position="310"/>
    </location>
</feature>
<reference evidence="3" key="1">
    <citation type="submission" date="2021-02" db="EMBL/GenBank/DDBJ databases">
        <title>Natronogracilivirga saccharolytica gen. nov. sp. nov. a new anaerobic, haloalkiliphilic carbohydrate-fermenting bacterium from soda lake and proposing of Cyclonatronumiaceae fam. nov. in the phylum Balneolaeota.</title>
        <authorList>
            <person name="Zhilina T.N."/>
            <person name="Sorokin D.Y."/>
            <person name="Zavarzina D.G."/>
            <person name="Toshchakov S.V."/>
            <person name="Kublanov I.V."/>
        </authorList>
    </citation>
    <scope>NUCLEOTIDE SEQUENCE</scope>
    <source>
        <strain evidence="3">Z-1702</strain>
    </source>
</reference>